<evidence type="ECO:0000256" key="1">
    <source>
        <dbReference type="SAM" id="Phobius"/>
    </source>
</evidence>
<dbReference type="RefSeq" id="WP_111823871.1">
    <property type="nucleotide sequence ID" value="NZ_CBDERX010000069.1"/>
</dbReference>
<dbReference type="NCBIfam" id="NF042935">
    <property type="entry name" value="SCO6880_fam"/>
    <property type="match status" value="1"/>
</dbReference>
<dbReference type="AlphaFoldDB" id="A0A2X0UFC9"/>
<evidence type="ECO:0000313" key="2">
    <source>
        <dbReference type="EMBL" id="SPT55858.1"/>
    </source>
</evidence>
<gene>
    <name evidence="2" type="ORF">NCTC9935_01368</name>
</gene>
<keyword evidence="1" id="KW-1133">Transmembrane helix</keyword>
<keyword evidence="3" id="KW-1185">Reference proteome</keyword>
<dbReference type="Proteomes" id="UP000250192">
    <property type="component" value="Unassembled WGS sequence"/>
</dbReference>
<accession>A0A2X0UFC9</accession>
<dbReference type="EMBL" id="UAPR01000004">
    <property type="protein sequence ID" value="SPT55858.1"/>
    <property type="molecule type" value="Genomic_DNA"/>
</dbReference>
<dbReference type="GeneID" id="93758545"/>
<dbReference type="InterPro" id="IPR049978">
    <property type="entry name" value="SCO6880-like"/>
</dbReference>
<protein>
    <submittedName>
        <fullName evidence="2">Type IV secretory pathway, VirB4 components</fullName>
    </submittedName>
</protein>
<feature type="transmembrane region" description="Helical" evidence="1">
    <location>
        <begin position="28"/>
        <end position="47"/>
    </location>
</feature>
<dbReference type="OrthoDB" id="4505949at2"/>
<keyword evidence="1" id="KW-0472">Membrane</keyword>
<reference evidence="2 3" key="1">
    <citation type="submission" date="2018-06" db="EMBL/GenBank/DDBJ databases">
        <authorList>
            <consortium name="Pathogen Informatics"/>
            <person name="Doyle S."/>
        </authorList>
    </citation>
    <scope>NUCLEOTIDE SEQUENCE [LARGE SCALE GENOMIC DNA]</scope>
    <source>
        <strain evidence="2 3">NCTC9935</strain>
    </source>
</reference>
<sequence length="494" mass="52619">MSTIGATETKIRTYGNWRHPRLAGLGKLSFAQTMALLALLIVSILVYGSFGLARAAVLLVSGLSVLGAMEIRDAHGVSIWNRGVERASFARRRRARRTVYRSGPIGTIPGGRARLPGLLSGSRISEHVDSYDRPFALIHHGNTHVSVIMGVAPAGIALVDQERIDQQVAHWGAWLADLGSEIGIVQASVCVETVPDTGGSLERQVNARLDANAPAIALSVVRDAVSQYRAGAAQLRCTVTLTFDTKRMSVKKRSTDQVAREIGTRLPYLTHSLEAAGTGPAHLLTAADVTRLVRVAYDPASEPLFEEATAAGQEMDMDWEDAGPIGAHAFFDSFRHDSGLSRTWVLTKAPTGVVQSGVLSKLVSISRDVERKRVTLLLRPIDAAMTGDIVERDMTTAAAAAGMSKKVTARAAREVAIARKNAQEEASGAGLVDFTVLVTATVTGDDLDDTAAAVASLASASKLRMRPAYGAQDSAFALSLPLGVVPSWQKVWSI</sequence>
<proteinExistence type="predicted"/>
<evidence type="ECO:0000313" key="3">
    <source>
        <dbReference type="Proteomes" id="UP000250192"/>
    </source>
</evidence>
<keyword evidence="1" id="KW-0812">Transmembrane</keyword>
<name>A0A2X0UFC9_9ACTO</name>
<organism evidence="2 3">
    <name type="scientific">Schaalia odontolytica</name>
    <dbReference type="NCBI Taxonomy" id="1660"/>
    <lineage>
        <taxon>Bacteria</taxon>
        <taxon>Bacillati</taxon>
        <taxon>Actinomycetota</taxon>
        <taxon>Actinomycetes</taxon>
        <taxon>Actinomycetales</taxon>
        <taxon>Actinomycetaceae</taxon>
        <taxon>Schaalia</taxon>
    </lineage>
</organism>